<dbReference type="AlphaFoldDB" id="A0A4Q6XZX8"/>
<feature type="compositionally biased region" description="Basic and acidic residues" evidence="1">
    <location>
        <begin position="136"/>
        <end position="145"/>
    </location>
</feature>
<feature type="region of interest" description="Disordered" evidence="1">
    <location>
        <begin position="91"/>
        <end position="113"/>
    </location>
</feature>
<gene>
    <name evidence="2" type="ORF">EWE74_06725</name>
</gene>
<feature type="compositionally biased region" description="Gly residues" evidence="1">
    <location>
        <begin position="146"/>
        <end position="157"/>
    </location>
</feature>
<accession>A0A4Q6XZX8</accession>
<evidence type="ECO:0000313" key="2">
    <source>
        <dbReference type="EMBL" id="RZF62489.1"/>
    </source>
</evidence>
<dbReference type="RefSeq" id="WP_130140715.1">
    <property type="nucleotide sequence ID" value="NZ_SGIT01000001.1"/>
</dbReference>
<evidence type="ECO:0000313" key="3">
    <source>
        <dbReference type="Proteomes" id="UP000292855"/>
    </source>
</evidence>
<comment type="caution">
    <text evidence="2">The sequence shown here is derived from an EMBL/GenBank/DDBJ whole genome shotgun (WGS) entry which is preliminary data.</text>
</comment>
<sequence length="998" mass="106399">MKIRQLSKLALAVALSSAIMFEGCQKYDDDIARLEQGIEQNSSDIASLKDQLATFAANNVVESVTSITGGFKINFKRPDGTTFSYDIVNGGKGDKGDKGDTGDAGDNGTSPLIRINATSGNWEIAQNGADYVDTGIKAKGDKGEPGEPGQGGSGTPGAPGQDGRDGSLVTIETADGKQYWHIDGENTGVQAYFGDIAMIATDGGYNVVFTDAEGNSSSSVFLATQAVAVNSLTLLPSLHSSNTPVVLFPRIVDDATSRTTAMQGYATITYNLNPFGVATANYQANGLLTEKTEEVSFRSSGAAPSTSFEKVGQEVKTFGDITVKYKPVNNTGNSVFPNPSGNEHLHVALQVKNLKAAENQQYVASSFNVAKEEIIEKDEVTIEKAVKNATTEEWEVRAGVSPSFNGSAFTEPGNNSSALALAVGTATSKSEHDFILHVVDDAQNKNDGGIELEKELRGFFARTQLNDQIVSLDNNGLDGYDLRFSLASGGPTNQGNWITIDANTGLIKVKESTPGHTNTAAVGNTSIVKADLYSTGPTGGNLIASRYVNVGYTQTTATAIDIVGKSTFTLSAAATLQGAITWPNPTQSLDNAYNLVGKSAPDFHATYNFTPATNNPAGFTFIDADNTTQSVTRKVEIDQNVVNPGTYTLYGVYESSVSTEPDVNVKVDVTVTLNGDIKYNTKDGYWENNAVRVFGTPQGTANWQLAGDLDEYIFLTSNIQGPSVSHTFTVLPVVASPAVYVTGFNPANATATALRAFTSANDGNIGGEYFHLINPSAPNAASPEARSAFNYITGWSYVKPATKVRVDYFLNANPVAYKSETIDVRFKNPVKTLEIEQNGTTQVTDKQGGNNNQDVDIRQFLKLTDYRNVVLWDFDHTAPVTHTVNSEYLNRYGITALGGTATTPTVDPASVTLTKAYYNANPGTDIKNILPQFTFAEVVAGGNGSAVLRWRNDGANTITQAITLEYTVTVENRYNDGSVSSSANDITKVIKVVVNPQP</sequence>
<name>A0A4Q6XZX8_9SPHI</name>
<feature type="compositionally biased region" description="Basic and acidic residues" evidence="1">
    <location>
        <begin position="92"/>
        <end position="101"/>
    </location>
</feature>
<dbReference type="OrthoDB" id="1099207at2"/>
<keyword evidence="3" id="KW-1185">Reference proteome</keyword>
<reference evidence="2 3" key="1">
    <citation type="submission" date="2019-02" db="EMBL/GenBank/DDBJ databases">
        <authorList>
            <person name="Li Y."/>
        </authorList>
    </citation>
    <scope>NUCLEOTIDE SEQUENCE [LARGE SCALE GENOMIC DNA]</scope>
    <source>
        <strain evidence="2 3">30C10-4-7</strain>
    </source>
</reference>
<protein>
    <recommendedName>
        <fullName evidence="4">DUF4988 domain-containing protein</fullName>
    </recommendedName>
</protein>
<organism evidence="2 3">
    <name type="scientific">Sphingobacterium corticibacterium</name>
    <dbReference type="NCBI Taxonomy" id="2484746"/>
    <lineage>
        <taxon>Bacteria</taxon>
        <taxon>Pseudomonadati</taxon>
        <taxon>Bacteroidota</taxon>
        <taxon>Sphingobacteriia</taxon>
        <taxon>Sphingobacteriales</taxon>
        <taxon>Sphingobacteriaceae</taxon>
        <taxon>Sphingobacterium</taxon>
    </lineage>
</organism>
<evidence type="ECO:0008006" key="4">
    <source>
        <dbReference type="Google" id="ProtNLM"/>
    </source>
</evidence>
<feature type="region of interest" description="Disordered" evidence="1">
    <location>
        <begin position="135"/>
        <end position="168"/>
    </location>
</feature>
<proteinExistence type="predicted"/>
<dbReference type="Proteomes" id="UP000292855">
    <property type="component" value="Unassembled WGS sequence"/>
</dbReference>
<dbReference type="EMBL" id="SGIT01000001">
    <property type="protein sequence ID" value="RZF62489.1"/>
    <property type="molecule type" value="Genomic_DNA"/>
</dbReference>
<evidence type="ECO:0000256" key="1">
    <source>
        <dbReference type="SAM" id="MobiDB-lite"/>
    </source>
</evidence>